<name>A0A1H7KMV7_OLID1</name>
<accession>A0A1H7KMV7</accession>
<proteinExistence type="predicted"/>
<dbReference type="AlphaFoldDB" id="A0A1H7KMV7"/>
<dbReference type="GO" id="GO:0016301">
    <property type="term" value="F:kinase activity"/>
    <property type="evidence" value="ECO:0007669"/>
    <property type="project" value="UniProtKB-KW"/>
</dbReference>
<dbReference type="STRING" id="407022.SAMN05661044_01408"/>
<reference evidence="2" key="1">
    <citation type="submission" date="2016-10" db="EMBL/GenBank/DDBJ databases">
        <authorList>
            <person name="Varghese N."/>
            <person name="Submissions S."/>
        </authorList>
    </citation>
    <scope>NUCLEOTIDE SEQUENCE [LARGE SCALE GENOMIC DNA]</scope>
    <source>
        <strain evidence="2">DSM 18733</strain>
    </source>
</reference>
<keyword evidence="2" id="KW-1185">Reference proteome</keyword>
<dbReference type="EMBL" id="FOAF01000001">
    <property type="protein sequence ID" value="SEK88139.1"/>
    <property type="molecule type" value="Genomic_DNA"/>
</dbReference>
<evidence type="ECO:0000313" key="2">
    <source>
        <dbReference type="Proteomes" id="UP000199421"/>
    </source>
</evidence>
<gene>
    <name evidence="1" type="ORF">SAMN05661044_01408</name>
</gene>
<dbReference type="RefSeq" id="WP_093320891.1">
    <property type="nucleotide sequence ID" value="NZ_FOAF01000001.1"/>
</dbReference>
<keyword evidence="1" id="KW-0418">Kinase</keyword>
<evidence type="ECO:0000313" key="1">
    <source>
        <dbReference type="EMBL" id="SEK88139.1"/>
    </source>
</evidence>
<keyword evidence="1" id="KW-0808">Transferase</keyword>
<dbReference type="InterPro" id="IPR014710">
    <property type="entry name" value="RmlC-like_jellyroll"/>
</dbReference>
<dbReference type="Gene3D" id="2.60.120.10">
    <property type="entry name" value="Jelly Rolls"/>
    <property type="match status" value="1"/>
</dbReference>
<protein>
    <submittedName>
        <fullName evidence="1">cAMP-binding domain of CRP or a regulatory subunit of cAMP-dependent protein kinases</fullName>
    </submittedName>
</protein>
<sequence>MNEFIKYILQFGNLNTQQIDLITGKAAEMEFPKDHYFWEATKVPKHIGFLVEGVVRVSFYDNKGEEITKYFFDENHLIKDWGNFEPSFYIQTVTDCKFIIFTKKDWKELSETILDWERVIDKIMTKQHIRKIEKISSMISQDATTRYLEFLKNFPNIANRIPLSYIASYLGITQSSLSRIRKSIG</sequence>
<dbReference type="Proteomes" id="UP000199421">
    <property type="component" value="Unassembled WGS sequence"/>
</dbReference>
<dbReference type="SUPFAM" id="SSF51206">
    <property type="entry name" value="cAMP-binding domain-like"/>
    <property type="match status" value="1"/>
</dbReference>
<dbReference type="InterPro" id="IPR018490">
    <property type="entry name" value="cNMP-bd_dom_sf"/>
</dbReference>
<dbReference type="OrthoDB" id="758145at2"/>
<organism evidence="1 2">
    <name type="scientific">Olivibacter domesticus</name>
    <name type="common">Pseudosphingobacterium domesticum</name>
    <dbReference type="NCBI Taxonomy" id="407022"/>
    <lineage>
        <taxon>Bacteria</taxon>
        <taxon>Pseudomonadati</taxon>
        <taxon>Bacteroidota</taxon>
        <taxon>Sphingobacteriia</taxon>
        <taxon>Sphingobacteriales</taxon>
        <taxon>Sphingobacteriaceae</taxon>
        <taxon>Olivibacter</taxon>
    </lineage>
</organism>